<evidence type="ECO:0000313" key="3">
    <source>
        <dbReference type="Proteomes" id="UP000315759"/>
    </source>
</evidence>
<comment type="caution">
    <text evidence="2">The sequence shown here is derived from an EMBL/GenBank/DDBJ whole genome shotgun (WGS) entry which is preliminary data.</text>
</comment>
<evidence type="ECO:0000259" key="1">
    <source>
        <dbReference type="Pfam" id="PF13302"/>
    </source>
</evidence>
<gene>
    <name evidence="2" type="ORF">D8S82_12615</name>
</gene>
<dbReference type="Pfam" id="PF13302">
    <property type="entry name" value="Acetyltransf_3"/>
    <property type="match status" value="1"/>
</dbReference>
<dbReference type="InterPro" id="IPR016181">
    <property type="entry name" value="Acyl_CoA_acyltransferase"/>
</dbReference>
<proteinExistence type="predicted"/>
<dbReference type="AlphaFoldDB" id="A0A544W1N2"/>
<evidence type="ECO:0000313" key="2">
    <source>
        <dbReference type="EMBL" id="TQR86155.1"/>
    </source>
</evidence>
<keyword evidence="2" id="KW-0808">Transferase</keyword>
<sequence>MTAAIWPLFDLHVSTPRLSLRYVTDDLAGELADLAAQGIHAPETMPFSEPWTDVPPPALQRDAVRYFWRCRADTTTECWTLNLATRHQDGTLLGVCTLSAEHFPTTRTVTTGSWIGRRFQGRGLGREMRQAALHLIFAGLDGHTANTRAWHDNVASLRVTKSLPYTEQRSVREIRRDRPDTMLAFTMNREQWQTIRRSDIQLAGTESIREFLGMPPHLAISARTSAATAD</sequence>
<dbReference type="GO" id="GO:0008999">
    <property type="term" value="F:protein-N-terminal-alanine acetyltransferase activity"/>
    <property type="evidence" value="ECO:0007669"/>
    <property type="project" value="TreeGrafter"/>
</dbReference>
<keyword evidence="3" id="KW-1185">Reference proteome</keyword>
<organism evidence="2 3">
    <name type="scientific">Mycolicibacterium hodleri</name>
    <dbReference type="NCBI Taxonomy" id="49897"/>
    <lineage>
        <taxon>Bacteria</taxon>
        <taxon>Bacillati</taxon>
        <taxon>Actinomycetota</taxon>
        <taxon>Actinomycetes</taxon>
        <taxon>Mycobacteriales</taxon>
        <taxon>Mycobacteriaceae</taxon>
        <taxon>Mycolicibacterium</taxon>
    </lineage>
</organism>
<dbReference type="RefSeq" id="WP_142552423.1">
    <property type="nucleotide sequence ID" value="NZ_VIFX01000014.1"/>
</dbReference>
<protein>
    <submittedName>
        <fullName evidence="2">GNAT family N-acetyltransferase</fullName>
    </submittedName>
</protein>
<dbReference type="InterPro" id="IPR051908">
    <property type="entry name" value="Ribosomal_N-acetyltransferase"/>
</dbReference>
<dbReference type="GO" id="GO:0005737">
    <property type="term" value="C:cytoplasm"/>
    <property type="evidence" value="ECO:0007669"/>
    <property type="project" value="TreeGrafter"/>
</dbReference>
<dbReference type="InterPro" id="IPR000182">
    <property type="entry name" value="GNAT_dom"/>
</dbReference>
<dbReference type="SUPFAM" id="SSF55729">
    <property type="entry name" value="Acyl-CoA N-acyltransferases (Nat)"/>
    <property type="match status" value="1"/>
</dbReference>
<feature type="domain" description="N-acetyltransferase" evidence="1">
    <location>
        <begin position="17"/>
        <end position="163"/>
    </location>
</feature>
<dbReference type="Proteomes" id="UP000315759">
    <property type="component" value="Unassembled WGS sequence"/>
</dbReference>
<reference evidence="2 3" key="1">
    <citation type="submission" date="2018-10" db="EMBL/GenBank/DDBJ databases">
        <title>Draft genome of Mycobacterium hodleri strain B.</title>
        <authorList>
            <person name="Amande T.J."/>
            <person name="Mcgenity T.J."/>
        </authorList>
    </citation>
    <scope>NUCLEOTIDE SEQUENCE [LARGE SCALE GENOMIC DNA]</scope>
    <source>
        <strain evidence="2 3">B</strain>
    </source>
</reference>
<name>A0A544W1N2_9MYCO</name>
<dbReference type="PANTHER" id="PTHR43441">
    <property type="entry name" value="RIBOSOMAL-PROTEIN-SERINE ACETYLTRANSFERASE"/>
    <property type="match status" value="1"/>
</dbReference>
<dbReference type="EMBL" id="VIFX01000014">
    <property type="protein sequence ID" value="TQR86155.1"/>
    <property type="molecule type" value="Genomic_DNA"/>
</dbReference>
<dbReference type="GO" id="GO:1990189">
    <property type="term" value="F:protein N-terminal-serine acetyltransferase activity"/>
    <property type="evidence" value="ECO:0007669"/>
    <property type="project" value="TreeGrafter"/>
</dbReference>
<dbReference type="PANTHER" id="PTHR43441:SF11">
    <property type="entry name" value="RIBOSOMAL-PROTEIN-SERINE ACETYLTRANSFERASE"/>
    <property type="match status" value="1"/>
</dbReference>
<accession>A0A544W1N2</accession>
<dbReference type="Gene3D" id="3.40.630.30">
    <property type="match status" value="1"/>
</dbReference>